<dbReference type="EMBL" id="CAJNJQ010000650">
    <property type="protein sequence ID" value="CAE7091473.1"/>
    <property type="molecule type" value="Genomic_DNA"/>
</dbReference>
<organism evidence="1 2">
    <name type="scientific">Rhizoctonia solani</name>
    <dbReference type="NCBI Taxonomy" id="456999"/>
    <lineage>
        <taxon>Eukaryota</taxon>
        <taxon>Fungi</taxon>
        <taxon>Dikarya</taxon>
        <taxon>Basidiomycota</taxon>
        <taxon>Agaricomycotina</taxon>
        <taxon>Agaricomycetes</taxon>
        <taxon>Cantharellales</taxon>
        <taxon>Ceratobasidiaceae</taxon>
        <taxon>Rhizoctonia</taxon>
    </lineage>
</organism>
<proteinExistence type="predicted"/>
<dbReference type="Proteomes" id="UP000663827">
    <property type="component" value="Unassembled WGS sequence"/>
</dbReference>
<protein>
    <submittedName>
        <fullName evidence="1">Uncharacterized protein</fullName>
    </submittedName>
</protein>
<sequence>MSDTDSSQPQIIVEGDSDTDSWVGERVEADDPGPFLSLPQLDPELIKSYYTAYIGLSNGSGSRRSLPPELVLLICRLAGFEVWRAKKSPRGRRKIYSSSNIVWSHVWFQTEPFTKEMLGGSRSVQLVTMSRHQGWVGDRDAGSWSWFELQVARPTAEGNDHAEAKLNPDGDKISWRCLEHPVDEETAQAQKDFAEHKGSVFGPDHELWTQIEEGDVLQVVMKTQFGGWSNTASDGVLRISTWWEPSVEMMDLMGKNTSNTQSE</sequence>
<gene>
    <name evidence="1" type="ORF">RDB_LOCUS32317</name>
</gene>
<evidence type="ECO:0000313" key="2">
    <source>
        <dbReference type="Proteomes" id="UP000663827"/>
    </source>
</evidence>
<accession>A0A8H3DZX6</accession>
<reference evidence="1" key="1">
    <citation type="submission" date="2021-01" db="EMBL/GenBank/DDBJ databases">
        <authorList>
            <person name="Kaushik A."/>
        </authorList>
    </citation>
    <scope>NUCLEOTIDE SEQUENCE</scope>
    <source>
        <strain evidence="1">AG5</strain>
    </source>
</reference>
<evidence type="ECO:0000313" key="1">
    <source>
        <dbReference type="EMBL" id="CAE7091473.1"/>
    </source>
</evidence>
<name>A0A8H3DZX6_9AGAM</name>
<comment type="caution">
    <text evidence="1">The sequence shown here is derived from an EMBL/GenBank/DDBJ whole genome shotgun (WGS) entry which is preliminary data.</text>
</comment>
<dbReference type="AlphaFoldDB" id="A0A8H3DZX6"/>